<proteinExistence type="predicted"/>
<evidence type="ECO:0000313" key="2">
    <source>
        <dbReference type="EMBL" id="CAA0827443.1"/>
    </source>
</evidence>
<accession>A0A9N7N5Q5</accession>
<feature type="compositionally biased region" description="Low complexity" evidence="1">
    <location>
        <begin position="56"/>
        <end position="67"/>
    </location>
</feature>
<dbReference type="EMBL" id="CACSLK010027751">
    <property type="protein sequence ID" value="CAA0827443.1"/>
    <property type="molecule type" value="Genomic_DNA"/>
</dbReference>
<feature type="region of interest" description="Disordered" evidence="1">
    <location>
        <begin position="89"/>
        <end position="119"/>
    </location>
</feature>
<dbReference type="AlphaFoldDB" id="A0A9N7N5Q5"/>
<evidence type="ECO:0000256" key="1">
    <source>
        <dbReference type="SAM" id="MobiDB-lite"/>
    </source>
</evidence>
<feature type="region of interest" description="Disordered" evidence="1">
    <location>
        <begin position="24"/>
        <end position="73"/>
    </location>
</feature>
<feature type="compositionally biased region" description="Polar residues" evidence="1">
    <location>
        <begin position="29"/>
        <end position="45"/>
    </location>
</feature>
<comment type="caution">
    <text evidence="2">The sequence shown here is derived from an EMBL/GenBank/DDBJ whole genome shotgun (WGS) entry which is preliminary data.</text>
</comment>
<keyword evidence="3" id="KW-1185">Reference proteome</keyword>
<name>A0A9N7N5Q5_STRHE</name>
<feature type="compositionally biased region" description="Basic and acidic residues" evidence="1">
    <location>
        <begin position="151"/>
        <end position="162"/>
    </location>
</feature>
<feature type="compositionally biased region" description="Polar residues" evidence="1">
    <location>
        <begin position="135"/>
        <end position="147"/>
    </location>
</feature>
<dbReference type="Proteomes" id="UP001153555">
    <property type="component" value="Unassembled WGS sequence"/>
</dbReference>
<protein>
    <submittedName>
        <fullName evidence="2">Uncharacterized protein</fullName>
    </submittedName>
</protein>
<organism evidence="2 3">
    <name type="scientific">Striga hermonthica</name>
    <name type="common">Purple witchweed</name>
    <name type="synonym">Buchnera hermonthica</name>
    <dbReference type="NCBI Taxonomy" id="68872"/>
    <lineage>
        <taxon>Eukaryota</taxon>
        <taxon>Viridiplantae</taxon>
        <taxon>Streptophyta</taxon>
        <taxon>Embryophyta</taxon>
        <taxon>Tracheophyta</taxon>
        <taxon>Spermatophyta</taxon>
        <taxon>Magnoliopsida</taxon>
        <taxon>eudicotyledons</taxon>
        <taxon>Gunneridae</taxon>
        <taxon>Pentapetalae</taxon>
        <taxon>asterids</taxon>
        <taxon>lamiids</taxon>
        <taxon>Lamiales</taxon>
        <taxon>Orobanchaceae</taxon>
        <taxon>Buchnereae</taxon>
        <taxon>Striga</taxon>
    </lineage>
</organism>
<feature type="region of interest" description="Disordered" evidence="1">
    <location>
        <begin position="135"/>
        <end position="181"/>
    </location>
</feature>
<gene>
    <name evidence="2" type="ORF">SHERM_23138</name>
</gene>
<evidence type="ECO:0000313" key="3">
    <source>
        <dbReference type="Proteomes" id="UP001153555"/>
    </source>
</evidence>
<sequence length="275" mass="31304">IQQPICSSHTEYTRPATEVKKQIRKTRINKQPNQNPQTTCSSKMNILNPPKRSKKTNSTNQNQQTTKPESINNLLEQNEYIRLAKESGRDHVTHPGQSQSTNHSPRRATPPPPVTNATNFLQNPEFIARAMPRNSSTVPLSMPLTTNPTEHPAHTHHDHETHVATSHATSQPHHTSPRQEEQAHIIANPVTNNQVPNQPPVQEMTAESHSAYHQRICHVPGPFRQHLMFAKICDAKLNGIVFQDIVRRKLKLSVNVWLNLKRDRSHKKIHPDMSR</sequence>
<feature type="non-terminal residue" evidence="2">
    <location>
        <position position="275"/>
    </location>
</feature>
<feature type="non-terminal residue" evidence="2">
    <location>
        <position position="1"/>
    </location>
</feature>
<reference evidence="2" key="1">
    <citation type="submission" date="2019-12" db="EMBL/GenBank/DDBJ databases">
        <authorList>
            <person name="Scholes J."/>
        </authorList>
    </citation>
    <scope>NUCLEOTIDE SEQUENCE</scope>
</reference>